<protein>
    <submittedName>
        <fullName evidence="8">Efflux RND transporter periplasmic adaptor subunit</fullName>
    </submittedName>
</protein>
<reference evidence="8 9" key="1">
    <citation type="submission" date="2023-07" db="EMBL/GenBank/DDBJ databases">
        <title>Alkalimonas sp., MEB108 novel, alkaliphilic bacterium isolated from Lonar Lake, India.</title>
        <authorList>
            <person name="Joshi A."/>
            <person name="Thite S."/>
        </authorList>
    </citation>
    <scope>NUCLEOTIDE SEQUENCE [LARGE SCALE GENOMIC DNA]</scope>
    <source>
        <strain evidence="8 9">MEB108</strain>
    </source>
</reference>
<keyword evidence="5" id="KW-0732">Signal</keyword>
<evidence type="ECO:0000313" key="8">
    <source>
        <dbReference type="EMBL" id="MEE1999966.1"/>
    </source>
</evidence>
<accession>A0ABU7J0E4</accession>
<feature type="domain" description="Multidrug resistance protein MdtA-like barrel-sandwich hybrid" evidence="6">
    <location>
        <begin position="65"/>
        <end position="186"/>
    </location>
</feature>
<dbReference type="InterPro" id="IPR006143">
    <property type="entry name" value="RND_pump_MFP"/>
</dbReference>
<dbReference type="Gene3D" id="2.40.50.100">
    <property type="match status" value="1"/>
</dbReference>
<sequence>MKAYFVKTTGTLTLLLVLSLGLTGCSKAPDDTDQQTPVTVRLVTVNGDAQHSSRSFVGRVDAVSTVDLAFQVGGRVTELAVQQGQVVPAGELLAALDPADYQLALQQARVQLEQAQRDLERARPLREQGILTPSDFEQLQTSYDLAKVALDNARRNVEHARLEAPFDALITRRLIERYSTVAAGTPVLRVQNISELRVHINVPEQLMRLVNDSADYRVSVRLPGLDDGVVLQYREHATEADAITQTYRVSFALQPVAGVNLLPGMTVNVVTERSLQQSSLSVPLSAIDTGTPEQFYVWRYLEDSQTVERVQVELGQIHGQQVDILSGVQYGDQLVSAGHVHLQQGQRVRPFQAY</sequence>
<dbReference type="SUPFAM" id="SSF111369">
    <property type="entry name" value="HlyD-like secretion proteins"/>
    <property type="match status" value="1"/>
</dbReference>
<comment type="caution">
    <text evidence="8">The sequence shown here is derived from an EMBL/GenBank/DDBJ whole genome shotgun (WGS) entry which is preliminary data.</text>
</comment>
<dbReference type="InterPro" id="IPR058625">
    <property type="entry name" value="MdtA-like_BSH"/>
</dbReference>
<proteinExistence type="inferred from homology"/>
<evidence type="ECO:0000259" key="7">
    <source>
        <dbReference type="Pfam" id="PF25967"/>
    </source>
</evidence>
<feature type="domain" description="Multidrug resistance protein MdtA-like C-terminal permuted SH3" evidence="7">
    <location>
        <begin position="282"/>
        <end position="335"/>
    </location>
</feature>
<dbReference type="Pfam" id="PF25967">
    <property type="entry name" value="RND-MFP_C"/>
    <property type="match status" value="1"/>
</dbReference>
<dbReference type="Proteomes" id="UP001336314">
    <property type="component" value="Unassembled WGS sequence"/>
</dbReference>
<dbReference type="EMBL" id="JAUHLI010000001">
    <property type="protein sequence ID" value="MEE1999966.1"/>
    <property type="molecule type" value="Genomic_DNA"/>
</dbReference>
<evidence type="ECO:0000259" key="6">
    <source>
        <dbReference type="Pfam" id="PF25917"/>
    </source>
</evidence>
<dbReference type="InterPro" id="IPR058627">
    <property type="entry name" value="MdtA-like_C"/>
</dbReference>
<organism evidence="8 9">
    <name type="scientific">Alkalimonas cellulosilytica</name>
    <dbReference type="NCBI Taxonomy" id="3058395"/>
    <lineage>
        <taxon>Bacteria</taxon>
        <taxon>Pseudomonadati</taxon>
        <taxon>Pseudomonadota</taxon>
        <taxon>Gammaproteobacteria</taxon>
        <taxon>Alkalimonas</taxon>
    </lineage>
</organism>
<dbReference type="Gene3D" id="1.10.287.470">
    <property type="entry name" value="Helix hairpin bin"/>
    <property type="match status" value="1"/>
</dbReference>
<feature type="signal peptide" evidence="5">
    <location>
        <begin position="1"/>
        <end position="28"/>
    </location>
</feature>
<dbReference type="PANTHER" id="PTHR30469:SF20">
    <property type="entry name" value="EFFLUX RND TRANSPORTER PERIPLASMIC ADAPTOR SUBUNIT"/>
    <property type="match status" value="1"/>
</dbReference>
<keyword evidence="3" id="KW-0813">Transport</keyword>
<dbReference type="Pfam" id="PF25917">
    <property type="entry name" value="BSH_RND"/>
    <property type="match status" value="1"/>
</dbReference>
<feature type="coiled-coil region" evidence="4">
    <location>
        <begin position="105"/>
        <end position="163"/>
    </location>
</feature>
<evidence type="ECO:0000256" key="3">
    <source>
        <dbReference type="ARBA" id="ARBA00022448"/>
    </source>
</evidence>
<comment type="subcellular location">
    <subcellularLocation>
        <location evidence="1">Cell envelope</location>
    </subcellularLocation>
</comment>
<dbReference type="RefSeq" id="WP_330127125.1">
    <property type="nucleotide sequence ID" value="NZ_JAUHLI010000001.1"/>
</dbReference>
<evidence type="ECO:0000313" key="9">
    <source>
        <dbReference type="Proteomes" id="UP001336314"/>
    </source>
</evidence>
<keyword evidence="9" id="KW-1185">Reference proteome</keyword>
<name>A0ABU7J0E4_9GAMM</name>
<feature type="chain" id="PRO_5046434193" evidence="5">
    <location>
        <begin position="29"/>
        <end position="354"/>
    </location>
</feature>
<dbReference type="Gene3D" id="2.40.420.20">
    <property type="match status" value="1"/>
</dbReference>
<evidence type="ECO:0000256" key="2">
    <source>
        <dbReference type="ARBA" id="ARBA00009477"/>
    </source>
</evidence>
<evidence type="ECO:0000256" key="4">
    <source>
        <dbReference type="SAM" id="Coils"/>
    </source>
</evidence>
<gene>
    <name evidence="8" type="ORF">QWY20_00740</name>
</gene>
<dbReference type="PROSITE" id="PS51257">
    <property type="entry name" value="PROKAR_LIPOPROTEIN"/>
    <property type="match status" value="1"/>
</dbReference>
<dbReference type="PANTHER" id="PTHR30469">
    <property type="entry name" value="MULTIDRUG RESISTANCE PROTEIN MDTA"/>
    <property type="match status" value="1"/>
</dbReference>
<evidence type="ECO:0000256" key="5">
    <source>
        <dbReference type="SAM" id="SignalP"/>
    </source>
</evidence>
<dbReference type="Gene3D" id="2.40.30.170">
    <property type="match status" value="1"/>
</dbReference>
<comment type="similarity">
    <text evidence="2">Belongs to the membrane fusion protein (MFP) (TC 8.A.1) family.</text>
</comment>
<dbReference type="NCBIfam" id="TIGR01730">
    <property type="entry name" value="RND_mfp"/>
    <property type="match status" value="1"/>
</dbReference>
<evidence type="ECO:0000256" key="1">
    <source>
        <dbReference type="ARBA" id="ARBA00004196"/>
    </source>
</evidence>
<keyword evidence="4" id="KW-0175">Coiled coil</keyword>